<evidence type="ECO:0000256" key="2">
    <source>
        <dbReference type="SAM" id="SignalP"/>
    </source>
</evidence>
<proteinExistence type="predicted"/>
<keyword evidence="2" id="KW-0732">Signal</keyword>
<dbReference type="Pfam" id="PF00882">
    <property type="entry name" value="Zn_dep_PLPC"/>
    <property type="match status" value="1"/>
</dbReference>
<feature type="chain" id="PRO_5041227885" description="Phospholipase C/D domain-containing protein" evidence="2">
    <location>
        <begin position="23"/>
        <end position="927"/>
    </location>
</feature>
<evidence type="ECO:0000313" key="5">
    <source>
        <dbReference type="Proteomes" id="UP001156870"/>
    </source>
</evidence>
<dbReference type="InterPro" id="IPR029002">
    <property type="entry name" value="PLPC/GPLD1"/>
</dbReference>
<keyword evidence="5" id="KW-1185">Reference proteome</keyword>
<keyword evidence="1" id="KW-0175">Coiled coil</keyword>
<name>A0AA37WNY7_9GAMM</name>
<feature type="coiled-coil region" evidence="1">
    <location>
        <begin position="524"/>
        <end position="561"/>
    </location>
</feature>
<protein>
    <recommendedName>
        <fullName evidence="3">Phospholipase C/D domain-containing protein</fullName>
    </recommendedName>
</protein>
<gene>
    <name evidence="4" type="ORF">GCM10007877_36220</name>
</gene>
<dbReference type="Proteomes" id="UP001156870">
    <property type="component" value="Unassembled WGS sequence"/>
</dbReference>
<evidence type="ECO:0000313" key="4">
    <source>
        <dbReference type="EMBL" id="GLS27903.1"/>
    </source>
</evidence>
<comment type="caution">
    <text evidence="4">The sequence shown here is derived from an EMBL/GenBank/DDBJ whole genome shotgun (WGS) entry which is preliminary data.</text>
</comment>
<feature type="signal peptide" evidence="2">
    <location>
        <begin position="1"/>
        <end position="22"/>
    </location>
</feature>
<reference evidence="4 5" key="1">
    <citation type="journal article" date="2014" name="Int. J. Syst. Evol. Microbiol.">
        <title>Complete genome sequence of Corynebacterium casei LMG S-19264T (=DSM 44701T), isolated from a smear-ripened cheese.</title>
        <authorList>
            <consortium name="US DOE Joint Genome Institute (JGI-PGF)"/>
            <person name="Walter F."/>
            <person name="Albersmeier A."/>
            <person name="Kalinowski J."/>
            <person name="Ruckert C."/>
        </authorList>
    </citation>
    <scope>NUCLEOTIDE SEQUENCE [LARGE SCALE GENOMIC DNA]</scope>
    <source>
        <strain evidence="4 5">NBRC 110095</strain>
    </source>
</reference>
<evidence type="ECO:0000256" key="1">
    <source>
        <dbReference type="SAM" id="Coils"/>
    </source>
</evidence>
<accession>A0AA37WNY7</accession>
<dbReference type="AlphaFoldDB" id="A0AA37WNY7"/>
<sequence>MKNKFSTLFASAICAISCQVHAFKIDTHVWIGQQVINDIADDGMIQIQLDNRTIKLPVDESVVNAILTNQSDFLMGNIGPDATPDVVVGQTLVHPGNENKNYWQTNDWMEYLLENQDYSDTAKAFTYGYLGHASADVFAHTYVNQYSGDIFALFDKEQLVERRHFVLEGYISEHLPPLLNKDGLDLGQEVEQITLDEEYARFINDILIMNPEVARQYASSPFAGYLAGLYYYREAINEIAENNIWHVIDTIATIIMVSEWFEEDLSFDEASFIVTAAQPVVDALNEDVIDGVQELTDSRLLEYGRKYRTLGFNNVAKALDSYQSAKQELLDKHYEFELEAVELANKVAQQSCALIEEAFLAPIGVHEYIIRSLPFGERLNNLFIDSLDPHGLLDINSLQDLLDPAGLFDDDDPEPIKLEIETRTKNDWERELLRQFNDWGVSNIDAYGTQANIRLRIGGEGNTSHVKRTYSIYNAINSATENSLISIYDSNYNHSGISTESDFILCDAAAVLQEEVIRSLHIKHKLEEELIKEQTQTLENVNELEVQLLIAEAEAENVLNAIINLSQNASGDVSAFQSYLRAWRDDLDQAILNYTIAASQSMLNTIDSSEDVSAIEPMETWFNCHMGTLLGINGTVSSCEFRESLSNLLTAIEDILFLASSNASPPGLPDYQDEILELQRDIRERLVQELREYVAEEIEDFIPPEVQEMIELVDTKIDARILNSEFSRAEYGEVIKNLVMIPDMSSRVNAEMHVTNGLLNPEAFAPIRNAIVLAKLALLDEDGLRVLENAVNAPGQLTQTHNLVATAFTNIDGNHQWMDHAPPRPNSKGAPYHYQFDYEKGVDLGPQVYHTDQGFLPWKESLRKKLFRSLFIGPLSPGIDSPELIGMNSVLKSDYPYQPCYVNPYPVNEEDRTCTVSWLIPILSILN</sequence>
<feature type="domain" description="Phospholipase C/D" evidence="3">
    <location>
        <begin position="27"/>
        <end position="149"/>
    </location>
</feature>
<organism evidence="4 5">
    <name type="scientific">Marinibactrum halimedae</name>
    <dbReference type="NCBI Taxonomy" id="1444977"/>
    <lineage>
        <taxon>Bacteria</taxon>
        <taxon>Pseudomonadati</taxon>
        <taxon>Pseudomonadota</taxon>
        <taxon>Gammaproteobacteria</taxon>
        <taxon>Cellvibrionales</taxon>
        <taxon>Cellvibrionaceae</taxon>
        <taxon>Marinibactrum</taxon>
    </lineage>
</organism>
<dbReference type="RefSeq" id="WP_232595127.1">
    <property type="nucleotide sequence ID" value="NZ_BSPD01000092.1"/>
</dbReference>
<evidence type="ECO:0000259" key="3">
    <source>
        <dbReference type="Pfam" id="PF00882"/>
    </source>
</evidence>
<dbReference type="EMBL" id="BSPD01000092">
    <property type="protein sequence ID" value="GLS27903.1"/>
    <property type="molecule type" value="Genomic_DNA"/>
</dbReference>